<dbReference type="SUPFAM" id="SSF53756">
    <property type="entry name" value="UDP-Glycosyltransferase/glycogen phosphorylase"/>
    <property type="match status" value="1"/>
</dbReference>
<sequence length="408" mass="47502">MQKLLIIGLVWPEPTSSAAGWRMMQLIALFLEQNFEVHFASAAGKSAFSADLKTLGIQEHEINLNDSSFDEFVKNLNPLLVLFDRFMIEEQFGWRVRENCPNALTFLDTEDLHFLRKARELAYKKNKEIDLYTVEAKREIAAILRCDISLIISKEEFTLLTEQFHIPAGLLHYLPFLEDEVTEEEIQHWKSFEERKDFIFIGNFLHEPNWQTVLTLKKGIWPTIQKQLPDAELHIYGAYASQKVYDLQNKKEKFIVKDRAINARMAMQNYRVLLAPITFGAGVKGKFIDAMKSGTPSVTTTIGAESMSQNLNWNGTIQDDFSLFIQDAINLYADENFWQTAQNNGIEIIKKNYSSTIFKPDFFERIQYLLDNIQAHRKQHFISEIMNFHFAQSSKYMSLWIEEKNKKI</sequence>
<dbReference type="Gene3D" id="3.40.50.2000">
    <property type="entry name" value="Glycogen Phosphorylase B"/>
    <property type="match status" value="1"/>
</dbReference>
<protein>
    <submittedName>
        <fullName evidence="1">Glycosyltransferase</fullName>
    </submittedName>
</protein>
<organism evidence="1 2">
    <name type="scientific">Sphingobacterium hungaricum</name>
    <dbReference type="NCBI Taxonomy" id="2082723"/>
    <lineage>
        <taxon>Bacteria</taxon>
        <taxon>Pseudomonadati</taxon>
        <taxon>Bacteroidota</taxon>
        <taxon>Sphingobacteriia</taxon>
        <taxon>Sphingobacteriales</taxon>
        <taxon>Sphingobacteriaceae</taxon>
        <taxon>Sphingobacterium</taxon>
    </lineage>
</organism>
<accession>A0A928UXR6</accession>
<comment type="caution">
    <text evidence="1">The sequence shown here is derived from an EMBL/GenBank/DDBJ whole genome shotgun (WGS) entry which is preliminary data.</text>
</comment>
<gene>
    <name evidence="1" type="ORF">C4F49_05100</name>
</gene>
<evidence type="ECO:0000313" key="2">
    <source>
        <dbReference type="Proteomes" id="UP000616201"/>
    </source>
</evidence>
<dbReference type="Pfam" id="PF13692">
    <property type="entry name" value="Glyco_trans_1_4"/>
    <property type="match status" value="1"/>
</dbReference>
<keyword evidence="2" id="KW-1185">Reference proteome</keyword>
<dbReference type="EMBL" id="PRDK01000003">
    <property type="protein sequence ID" value="MBE8713049.1"/>
    <property type="molecule type" value="Genomic_DNA"/>
</dbReference>
<proteinExistence type="predicted"/>
<dbReference type="RefSeq" id="WP_196935685.1">
    <property type="nucleotide sequence ID" value="NZ_MU158698.1"/>
</dbReference>
<dbReference type="AlphaFoldDB" id="A0A928UXR6"/>
<dbReference type="Proteomes" id="UP000616201">
    <property type="component" value="Unassembled WGS sequence"/>
</dbReference>
<reference evidence="1" key="1">
    <citation type="submission" date="2018-02" db="EMBL/GenBank/DDBJ databases">
        <authorList>
            <person name="Vasarhelyi B.M."/>
            <person name="Deshmukh S."/>
            <person name="Balint B."/>
            <person name="Kukolya J."/>
        </authorList>
    </citation>
    <scope>NUCLEOTIDE SEQUENCE</scope>
    <source>
        <strain evidence="1">KB22</strain>
    </source>
</reference>
<name>A0A928UXR6_9SPHI</name>
<evidence type="ECO:0000313" key="1">
    <source>
        <dbReference type="EMBL" id="MBE8713049.1"/>
    </source>
</evidence>